<dbReference type="OrthoDB" id="9812023at2"/>
<evidence type="ECO:0000313" key="2">
    <source>
        <dbReference type="Proteomes" id="UP000014977"/>
    </source>
</evidence>
<dbReference type="InterPro" id="IPR010985">
    <property type="entry name" value="Ribbon_hlx_hlx"/>
</dbReference>
<accession>S7UKB9</accession>
<reference evidence="1 2" key="1">
    <citation type="journal article" date="2013" name="Genome Announc.">
        <title>Draft genome sequences for three mercury-methylating, sulfate-reducing bacteria.</title>
        <authorList>
            <person name="Brown S.D."/>
            <person name="Hurt R.A.Jr."/>
            <person name="Gilmour C.C."/>
            <person name="Elias D.A."/>
        </authorList>
    </citation>
    <scope>NUCLEOTIDE SEQUENCE [LARGE SCALE GENOMIC DNA]</scope>
    <source>
        <strain evidence="1 2">DSM 2059</strain>
    </source>
</reference>
<dbReference type="GO" id="GO:0003677">
    <property type="term" value="F:DNA binding"/>
    <property type="evidence" value="ECO:0007669"/>
    <property type="project" value="UniProtKB-KW"/>
</dbReference>
<evidence type="ECO:0000313" key="1">
    <source>
        <dbReference type="EMBL" id="EPR34254.1"/>
    </source>
</evidence>
<dbReference type="RefSeq" id="WP_020878471.1">
    <property type="nucleotide sequence ID" value="NZ_ATHJ01000118.1"/>
</dbReference>
<dbReference type="Proteomes" id="UP000014977">
    <property type="component" value="Unassembled WGS sequence"/>
</dbReference>
<dbReference type="AlphaFoldDB" id="S7UKB9"/>
<proteinExistence type="predicted"/>
<dbReference type="GO" id="GO:0006355">
    <property type="term" value="P:regulation of DNA-templated transcription"/>
    <property type="evidence" value="ECO:0007669"/>
    <property type="project" value="InterPro"/>
</dbReference>
<gene>
    <name evidence="1" type="ORF">dsmv_3338</name>
</gene>
<name>S7UKB9_DESML</name>
<protein>
    <submittedName>
        <fullName evidence="1">CopG-like domain-containing protein DNA-binding protein</fullName>
    </submittedName>
</protein>
<dbReference type="SUPFAM" id="SSF47598">
    <property type="entry name" value="Ribbon-helix-helix"/>
    <property type="match status" value="1"/>
</dbReference>
<keyword evidence="1" id="KW-0238">DNA-binding</keyword>
<organism evidence="1 2">
    <name type="scientific">Desulfococcus multivorans DSM 2059</name>
    <dbReference type="NCBI Taxonomy" id="1121405"/>
    <lineage>
        <taxon>Bacteria</taxon>
        <taxon>Pseudomonadati</taxon>
        <taxon>Thermodesulfobacteriota</taxon>
        <taxon>Desulfobacteria</taxon>
        <taxon>Desulfobacterales</taxon>
        <taxon>Desulfococcaceae</taxon>
        <taxon>Desulfococcus</taxon>
    </lineage>
</organism>
<comment type="caution">
    <text evidence="1">The sequence shown here is derived from an EMBL/GenBank/DDBJ whole genome shotgun (WGS) entry which is preliminary data.</text>
</comment>
<dbReference type="EMBL" id="ATHJ01000118">
    <property type="protein sequence ID" value="EPR34254.1"/>
    <property type="molecule type" value="Genomic_DNA"/>
</dbReference>
<sequence length="79" mass="9067">MPISLRIPPETNSRLQALADKKGKTKTALILEALDEKYNLKKSRRELIRELSGWMSPDEGTELREAAAVFDKVDERDWP</sequence>
<keyword evidence="2" id="KW-1185">Reference proteome</keyword>